<comment type="subcellular location">
    <subcellularLocation>
        <location evidence="1">Cell envelope</location>
    </subcellularLocation>
</comment>
<protein>
    <submittedName>
        <fullName evidence="6">Thiol:disulfide interchange protein</fullName>
    </submittedName>
</protein>
<dbReference type="PANTHER" id="PTHR42852:SF6">
    <property type="entry name" value="THIOL:DISULFIDE INTERCHANGE PROTEIN DSBE"/>
    <property type="match status" value="1"/>
</dbReference>
<dbReference type="EMBL" id="BBNQ01000001">
    <property type="protein sequence ID" value="GAL60666.1"/>
    <property type="molecule type" value="Genomic_DNA"/>
</dbReference>
<dbReference type="PROSITE" id="PS51352">
    <property type="entry name" value="THIOREDOXIN_2"/>
    <property type="match status" value="1"/>
</dbReference>
<organism evidence="6 7">
    <name type="scientific">Algibacter lectus</name>
    <dbReference type="NCBI Taxonomy" id="221126"/>
    <lineage>
        <taxon>Bacteria</taxon>
        <taxon>Pseudomonadati</taxon>
        <taxon>Bacteroidota</taxon>
        <taxon>Flavobacteriia</taxon>
        <taxon>Flavobacteriales</taxon>
        <taxon>Flavobacteriaceae</taxon>
        <taxon>Algibacter</taxon>
    </lineage>
</organism>
<dbReference type="Gene3D" id="3.40.30.10">
    <property type="entry name" value="Glutaredoxin"/>
    <property type="match status" value="1"/>
</dbReference>
<proteinExistence type="predicted"/>
<gene>
    <name evidence="6" type="ORF">JCM19300_3604</name>
</gene>
<comment type="caution">
    <text evidence="6">The sequence shown here is derived from an EMBL/GenBank/DDBJ whole genome shotgun (WGS) entry which is preliminary data.</text>
</comment>
<dbReference type="GO" id="GO:0017004">
    <property type="term" value="P:cytochrome complex assembly"/>
    <property type="evidence" value="ECO:0007669"/>
    <property type="project" value="UniProtKB-KW"/>
</dbReference>
<sequence length="224" mass="25603">MSSDIEDEATVYKNNIDVFHDVLKTTPQGVKRILLVDLWQQMADLGFESVANYISDKYLMPVAKSLNDKDLIDGLTLFKNTSIGRKAPDFELEIKKDKTLVKTQLSAINVAKKYIVVFWSSTCSHCLDEIPQLHSFVNTLEKGDVKVIAVGLEDDPYKWKDLTYTYTSFIHVYGEGRWENKIGNDYGVTSTPTYFILDKDKKFISKPEDFKALKAFFGEEAEEE</sequence>
<reference evidence="6 7" key="1">
    <citation type="journal article" date="2014" name="Genome Announc.">
        <title>Draft Genome Sequences of Marine Flavobacterium Algibacter lectus Strains SS8 and NR4.</title>
        <authorList>
            <person name="Takatani N."/>
            <person name="Nakanishi M."/>
            <person name="Meirelles P."/>
            <person name="Mino S."/>
            <person name="Suda W."/>
            <person name="Oshima K."/>
            <person name="Hattori M."/>
            <person name="Ohkuma M."/>
            <person name="Hosokawa M."/>
            <person name="Miyashita K."/>
            <person name="Thompson F.L."/>
            <person name="Niwa A."/>
            <person name="Sawabe T."/>
            <person name="Sawabe T."/>
        </authorList>
    </citation>
    <scope>NUCLEOTIDE SEQUENCE [LARGE SCALE GENOMIC DNA]</scope>
    <source>
        <strain evidence="6 7">JCM 19300</strain>
    </source>
</reference>
<evidence type="ECO:0000256" key="2">
    <source>
        <dbReference type="ARBA" id="ARBA00022748"/>
    </source>
</evidence>
<keyword evidence="2" id="KW-0201">Cytochrome c-type biogenesis</keyword>
<name>A0A090V764_9FLAO</name>
<evidence type="ECO:0000256" key="4">
    <source>
        <dbReference type="ARBA" id="ARBA00023284"/>
    </source>
</evidence>
<evidence type="ECO:0000259" key="5">
    <source>
        <dbReference type="PROSITE" id="PS51352"/>
    </source>
</evidence>
<accession>A0A090V764</accession>
<dbReference type="AlphaFoldDB" id="A0A090V764"/>
<dbReference type="InterPro" id="IPR036249">
    <property type="entry name" value="Thioredoxin-like_sf"/>
</dbReference>
<evidence type="ECO:0000256" key="1">
    <source>
        <dbReference type="ARBA" id="ARBA00004196"/>
    </source>
</evidence>
<dbReference type="Proteomes" id="UP000029644">
    <property type="component" value="Unassembled WGS sequence"/>
</dbReference>
<dbReference type="InterPro" id="IPR050553">
    <property type="entry name" value="Thioredoxin_ResA/DsbE_sf"/>
</dbReference>
<dbReference type="PANTHER" id="PTHR42852">
    <property type="entry name" value="THIOL:DISULFIDE INTERCHANGE PROTEIN DSBE"/>
    <property type="match status" value="1"/>
</dbReference>
<evidence type="ECO:0000256" key="3">
    <source>
        <dbReference type="ARBA" id="ARBA00023157"/>
    </source>
</evidence>
<evidence type="ECO:0000313" key="7">
    <source>
        <dbReference type="Proteomes" id="UP000029644"/>
    </source>
</evidence>
<dbReference type="Pfam" id="PF00578">
    <property type="entry name" value="AhpC-TSA"/>
    <property type="match status" value="1"/>
</dbReference>
<dbReference type="CDD" id="cd02966">
    <property type="entry name" value="TlpA_like_family"/>
    <property type="match status" value="1"/>
</dbReference>
<dbReference type="GO" id="GO:0030313">
    <property type="term" value="C:cell envelope"/>
    <property type="evidence" value="ECO:0007669"/>
    <property type="project" value="UniProtKB-SubCell"/>
</dbReference>
<keyword evidence="3" id="KW-1015">Disulfide bond</keyword>
<dbReference type="InterPro" id="IPR000866">
    <property type="entry name" value="AhpC/TSA"/>
</dbReference>
<evidence type="ECO:0000313" key="6">
    <source>
        <dbReference type="EMBL" id="GAL60666.1"/>
    </source>
</evidence>
<dbReference type="SUPFAM" id="SSF52833">
    <property type="entry name" value="Thioredoxin-like"/>
    <property type="match status" value="1"/>
</dbReference>
<dbReference type="InterPro" id="IPR013766">
    <property type="entry name" value="Thioredoxin_domain"/>
</dbReference>
<feature type="domain" description="Thioredoxin" evidence="5">
    <location>
        <begin position="81"/>
        <end position="224"/>
    </location>
</feature>
<keyword evidence="4" id="KW-0676">Redox-active center</keyword>